<dbReference type="PANTHER" id="PTHR43415:SF3">
    <property type="entry name" value="GNAT-FAMILY ACETYLTRANSFERASE"/>
    <property type="match status" value="1"/>
</dbReference>
<dbReference type="InterPro" id="IPR000182">
    <property type="entry name" value="GNAT_dom"/>
</dbReference>
<evidence type="ECO:0000313" key="3">
    <source>
        <dbReference type="Proteomes" id="UP000199211"/>
    </source>
</evidence>
<dbReference type="NCBIfam" id="TIGR03585">
    <property type="entry name" value="PseH"/>
    <property type="match status" value="1"/>
</dbReference>
<dbReference type="SUPFAM" id="SSF55729">
    <property type="entry name" value="Acyl-CoA N-acyltransferases (Nat)"/>
    <property type="match status" value="1"/>
</dbReference>
<protein>
    <submittedName>
        <fullName evidence="2">UDP-4-amino-4,6-dideoxy-N-acetyl-beta-L-altrosamine N-acetyltransferase</fullName>
    </submittedName>
</protein>
<feature type="domain" description="N-acetyltransferase" evidence="1">
    <location>
        <begin position="4"/>
        <end position="162"/>
    </location>
</feature>
<accession>A0ABY1FIE9</accession>
<dbReference type="RefSeq" id="WP_273633744.1">
    <property type="nucleotide sequence ID" value="NZ_FOTV01000001.1"/>
</dbReference>
<keyword evidence="3" id="KW-1185">Reference proteome</keyword>
<dbReference type="Proteomes" id="UP000199211">
    <property type="component" value="Unassembled WGS sequence"/>
</dbReference>
<dbReference type="Pfam" id="PF13302">
    <property type="entry name" value="Acetyltransf_3"/>
    <property type="match status" value="1"/>
</dbReference>
<organism evidence="2 3">
    <name type="scientific">Marinobacter salarius</name>
    <dbReference type="NCBI Taxonomy" id="1420917"/>
    <lineage>
        <taxon>Bacteria</taxon>
        <taxon>Pseudomonadati</taxon>
        <taxon>Pseudomonadota</taxon>
        <taxon>Gammaproteobacteria</taxon>
        <taxon>Pseudomonadales</taxon>
        <taxon>Marinobacteraceae</taxon>
        <taxon>Marinobacter</taxon>
    </lineage>
</organism>
<dbReference type="InterPro" id="IPR020036">
    <property type="entry name" value="PseH"/>
</dbReference>
<sequence>MSEARLRSMTYEDLLMVLSWRNHPEVRHFMYTTHEISFDEHRSWFKRVEHDAKTYLKIYESGGEAFGFINIGLSRSLQIADWGFYLAPHAPRGSGNILGNKVLKFAFGELKLHKLCGQVLGFNERSIAFHKRLGFLEEGRLRDQHFDGVNYHDVVCFGLLANEWQLTEAN</sequence>
<dbReference type="EMBL" id="FOTV01000001">
    <property type="protein sequence ID" value="SFL41063.1"/>
    <property type="molecule type" value="Genomic_DNA"/>
</dbReference>
<reference evidence="2 3" key="1">
    <citation type="submission" date="2016-10" db="EMBL/GenBank/DDBJ databases">
        <authorList>
            <person name="Varghese N."/>
            <person name="Submissions S."/>
        </authorList>
    </citation>
    <scope>NUCLEOTIDE SEQUENCE [LARGE SCALE GENOMIC DNA]</scope>
    <source>
        <strain evidence="2 3">DSM 26291</strain>
    </source>
</reference>
<dbReference type="PANTHER" id="PTHR43415">
    <property type="entry name" value="SPERMIDINE N(1)-ACETYLTRANSFERASE"/>
    <property type="match status" value="1"/>
</dbReference>
<evidence type="ECO:0000313" key="2">
    <source>
        <dbReference type="EMBL" id="SFL41063.1"/>
    </source>
</evidence>
<proteinExistence type="predicted"/>
<comment type="caution">
    <text evidence="2">The sequence shown here is derived from an EMBL/GenBank/DDBJ whole genome shotgun (WGS) entry which is preliminary data.</text>
</comment>
<dbReference type="PROSITE" id="PS51186">
    <property type="entry name" value="GNAT"/>
    <property type="match status" value="1"/>
</dbReference>
<gene>
    <name evidence="2" type="ORF">SAMN04487868_101364</name>
</gene>
<evidence type="ECO:0000259" key="1">
    <source>
        <dbReference type="PROSITE" id="PS51186"/>
    </source>
</evidence>
<dbReference type="Gene3D" id="3.40.630.30">
    <property type="match status" value="1"/>
</dbReference>
<dbReference type="InterPro" id="IPR016181">
    <property type="entry name" value="Acyl_CoA_acyltransferase"/>
</dbReference>
<name>A0ABY1FIE9_9GAMM</name>